<keyword evidence="3" id="KW-1185">Reference proteome</keyword>
<reference evidence="3" key="1">
    <citation type="journal article" date="2019" name="Int. J. Syst. Evol. Microbiol.">
        <title>The Global Catalogue of Microorganisms (GCM) 10K type strain sequencing project: providing services to taxonomists for standard genome sequencing and annotation.</title>
        <authorList>
            <consortium name="The Broad Institute Genomics Platform"/>
            <consortium name="The Broad Institute Genome Sequencing Center for Infectious Disease"/>
            <person name="Wu L."/>
            <person name="Ma J."/>
        </authorList>
    </citation>
    <scope>NUCLEOTIDE SEQUENCE [LARGE SCALE GENOMIC DNA]</scope>
    <source>
        <strain evidence="3">KCTC 52231</strain>
    </source>
</reference>
<evidence type="ECO:0000313" key="2">
    <source>
        <dbReference type="EMBL" id="MFC3163371.1"/>
    </source>
</evidence>
<dbReference type="EC" id="1.14.-.-" evidence="2"/>
<dbReference type="Pfam" id="PF03992">
    <property type="entry name" value="ABM"/>
    <property type="match status" value="1"/>
</dbReference>
<name>A0ABV7I5C1_9HYPH</name>
<dbReference type="Gene3D" id="3.30.70.100">
    <property type="match status" value="1"/>
</dbReference>
<dbReference type="InterPro" id="IPR007138">
    <property type="entry name" value="ABM_dom"/>
</dbReference>
<dbReference type="GO" id="GO:0004497">
    <property type="term" value="F:monooxygenase activity"/>
    <property type="evidence" value="ECO:0007669"/>
    <property type="project" value="UniProtKB-KW"/>
</dbReference>
<dbReference type="Proteomes" id="UP001595647">
    <property type="component" value="Unassembled WGS sequence"/>
</dbReference>
<proteinExistence type="predicted"/>
<dbReference type="SUPFAM" id="SSF54909">
    <property type="entry name" value="Dimeric alpha+beta barrel"/>
    <property type="match status" value="1"/>
</dbReference>
<accession>A0ABV7I5C1</accession>
<keyword evidence="2" id="KW-0560">Oxidoreductase</keyword>
<keyword evidence="2" id="KW-0503">Monooxygenase</keyword>
<comment type="caution">
    <text evidence="2">The sequence shown here is derived from an EMBL/GenBank/DDBJ whole genome shotgun (WGS) entry which is preliminary data.</text>
</comment>
<organism evidence="2 3">
    <name type="scientific">Ciceribacter thiooxidans</name>
    <dbReference type="NCBI Taxonomy" id="1969821"/>
    <lineage>
        <taxon>Bacteria</taxon>
        <taxon>Pseudomonadati</taxon>
        <taxon>Pseudomonadota</taxon>
        <taxon>Alphaproteobacteria</taxon>
        <taxon>Hyphomicrobiales</taxon>
        <taxon>Rhizobiaceae</taxon>
        <taxon>Ciceribacter</taxon>
    </lineage>
</organism>
<evidence type="ECO:0000313" key="3">
    <source>
        <dbReference type="Proteomes" id="UP001595647"/>
    </source>
</evidence>
<dbReference type="EMBL" id="JBHRTG010000007">
    <property type="protein sequence ID" value="MFC3163371.1"/>
    <property type="molecule type" value="Genomic_DNA"/>
</dbReference>
<feature type="domain" description="ABM" evidence="1">
    <location>
        <begin position="40"/>
        <end position="129"/>
    </location>
</feature>
<gene>
    <name evidence="2" type="ORF">ACFOHV_08775</name>
</gene>
<dbReference type="InterPro" id="IPR011008">
    <property type="entry name" value="Dimeric_a/b-barrel"/>
</dbReference>
<dbReference type="PROSITE" id="PS51725">
    <property type="entry name" value="ABM"/>
    <property type="match status" value="1"/>
</dbReference>
<dbReference type="RefSeq" id="WP_182305669.1">
    <property type="nucleotide sequence ID" value="NZ_CP059896.1"/>
</dbReference>
<sequence length="139" mass="16062">MTGDTIARVRRHTGYLKVSACLLWIFCKNVAETRERTAMIVEYIRYQLKQHTPEELIAAYRKAQDSLKAAPECHGFELAHCVEDPSSLTLRILWTSTEDHLQGFRKGSHFLPFLAAIRPFVGEIAEMQHYAVTDLDWQR</sequence>
<evidence type="ECO:0000259" key="1">
    <source>
        <dbReference type="PROSITE" id="PS51725"/>
    </source>
</evidence>
<protein>
    <submittedName>
        <fullName evidence="2">Antibiotic biosynthesis monooxygenase family protein</fullName>
        <ecNumber evidence="2">1.14.-.-</ecNumber>
    </submittedName>
</protein>